<evidence type="ECO:0000256" key="1">
    <source>
        <dbReference type="ARBA" id="ARBA00001771"/>
    </source>
</evidence>
<dbReference type="RefSeq" id="WP_045097038.1">
    <property type="nucleotide sequence ID" value="NZ_LN614827.1"/>
</dbReference>
<evidence type="ECO:0000256" key="11">
    <source>
        <dbReference type="ARBA" id="ARBA00022977"/>
    </source>
</evidence>
<name>A0A098G9Y3_9GAMM</name>
<dbReference type="Gene3D" id="3.40.1190.20">
    <property type="match status" value="1"/>
</dbReference>
<dbReference type="STRING" id="1212491.LFA_3466"/>
<dbReference type="Proteomes" id="UP000032430">
    <property type="component" value="Chromosome I"/>
</dbReference>
<proteinExistence type="predicted"/>
<dbReference type="GO" id="GO:0005524">
    <property type="term" value="F:ATP binding"/>
    <property type="evidence" value="ECO:0007669"/>
    <property type="project" value="UniProtKB-KW"/>
</dbReference>
<dbReference type="AlphaFoldDB" id="A0A098G9Y3"/>
<dbReference type="HOGENOM" id="CLU_019943_0_1_6"/>
<keyword evidence="7" id="KW-0547">Nucleotide-binding</keyword>
<comment type="pathway">
    <text evidence="3">Cofactor biosynthesis; thiamine diphosphate biosynthesis; 4-methyl-5-(2-phosphoethyl)-thiazole from 5-(2-hydroxyethyl)-4-methylthiazole: step 1/1.</text>
</comment>
<keyword evidence="10" id="KW-0460">Magnesium</keyword>
<dbReference type="GO" id="GO:0009228">
    <property type="term" value="P:thiamine biosynthetic process"/>
    <property type="evidence" value="ECO:0007669"/>
    <property type="project" value="UniProtKB-KW"/>
</dbReference>
<dbReference type="OrthoDB" id="8909021at2"/>
<comment type="catalytic activity">
    <reaction evidence="1">
        <text>5-(2-hydroxyethyl)-4-methylthiazole + ATP = 4-methyl-5-(2-phosphooxyethyl)-thiazole + ADP + H(+)</text>
        <dbReference type="Rhea" id="RHEA:24212"/>
        <dbReference type="ChEBI" id="CHEBI:15378"/>
        <dbReference type="ChEBI" id="CHEBI:17957"/>
        <dbReference type="ChEBI" id="CHEBI:30616"/>
        <dbReference type="ChEBI" id="CHEBI:58296"/>
        <dbReference type="ChEBI" id="CHEBI:456216"/>
        <dbReference type="EC" id="2.7.1.50"/>
    </reaction>
</comment>
<dbReference type="GO" id="GO:0000287">
    <property type="term" value="F:magnesium ion binding"/>
    <property type="evidence" value="ECO:0007669"/>
    <property type="project" value="InterPro"/>
</dbReference>
<keyword evidence="13" id="KW-1185">Reference proteome</keyword>
<gene>
    <name evidence="12" type="ORF">LFA_3466</name>
</gene>
<sequence>MTQKINEILTKIKLTRPFILNITDYYALELITSGVRCLGAFPIMSHAEQEIEELLKLSKSVVINLGKLDEQLIPLSHRICRTANELKIPIILDPVGTGASRYRTDAAMSIVENHKIAIVRGYPNEIAGLLTGQLDTPNHFPIDTDTVIKNAKSLSTKYKVAVVVSGRRHIVIDAHQIDQFNFDSALLQKVAGIGSLLSSIIGVFHAIEKDRFLAAHSAVNFYANCVGPTSSKSTGPASLITGLIDKMYFYSSSAISY</sequence>
<dbReference type="InterPro" id="IPR029056">
    <property type="entry name" value="Ribokinase-like"/>
</dbReference>
<evidence type="ECO:0000256" key="4">
    <source>
        <dbReference type="ARBA" id="ARBA00012129"/>
    </source>
</evidence>
<evidence type="ECO:0000256" key="5">
    <source>
        <dbReference type="ARBA" id="ARBA00022679"/>
    </source>
</evidence>
<organism evidence="12 13">
    <name type="scientific">Legionella fallonii LLAP-10</name>
    <dbReference type="NCBI Taxonomy" id="1212491"/>
    <lineage>
        <taxon>Bacteria</taxon>
        <taxon>Pseudomonadati</taxon>
        <taxon>Pseudomonadota</taxon>
        <taxon>Gammaproteobacteria</taxon>
        <taxon>Legionellales</taxon>
        <taxon>Legionellaceae</taxon>
        <taxon>Legionella</taxon>
    </lineage>
</organism>
<keyword evidence="8 12" id="KW-0418">Kinase</keyword>
<dbReference type="InterPro" id="IPR000417">
    <property type="entry name" value="Hyethyz_kinase"/>
</dbReference>
<dbReference type="EMBL" id="LN614827">
    <property type="protein sequence ID" value="CEG58797.1"/>
    <property type="molecule type" value="Genomic_DNA"/>
</dbReference>
<dbReference type="GO" id="GO:0004417">
    <property type="term" value="F:hydroxyethylthiazole kinase activity"/>
    <property type="evidence" value="ECO:0007669"/>
    <property type="project" value="UniProtKB-EC"/>
</dbReference>
<comment type="cofactor">
    <cofactor evidence="2">
        <name>Mg(2+)</name>
        <dbReference type="ChEBI" id="CHEBI:18420"/>
    </cofactor>
</comment>
<dbReference type="UniPathway" id="UPA00060">
    <property type="reaction ID" value="UER00139"/>
</dbReference>
<reference evidence="13" key="1">
    <citation type="submission" date="2014-09" db="EMBL/GenBank/DDBJ databases">
        <authorList>
            <person name="Gomez-Valero L."/>
        </authorList>
    </citation>
    <scope>NUCLEOTIDE SEQUENCE [LARGE SCALE GENOMIC DNA]</scope>
    <source>
        <strain evidence="13">ATCC700992</strain>
    </source>
</reference>
<dbReference type="KEGG" id="lfa:LFA_3466"/>
<keyword evidence="9" id="KW-0067">ATP-binding</keyword>
<evidence type="ECO:0000256" key="8">
    <source>
        <dbReference type="ARBA" id="ARBA00022777"/>
    </source>
</evidence>
<evidence type="ECO:0000256" key="7">
    <source>
        <dbReference type="ARBA" id="ARBA00022741"/>
    </source>
</evidence>
<keyword evidence="6" id="KW-0479">Metal-binding</keyword>
<dbReference type="EC" id="2.7.1.50" evidence="4"/>
<dbReference type="Pfam" id="PF02110">
    <property type="entry name" value="HK"/>
    <property type="match status" value="1"/>
</dbReference>
<dbReference type="PRINTS" id="PR01099">
    <property type="entry name" value="HYETHTZKNASE"/>
</dbReference>
<evidence type="ECO:0000256" key="3">
    <source>
        <dbReference type="ARBA" id="ARBA00004868"/>
    </source>
</evidence>
<protein>
    <recommendedName>
        <fullName evidence="4">hydroxyethylthiazole kinase</fullName>
        <ecNumber evidence="4">2.7.1.50</ecNumber>
    </recommendedName>
</protein>
<dbReference type="PIRSF" id="PIRSF000513">
    <property type="entry name" value="Thz_kinase"/>
    <property type="match status" value="1"/>
</dbReference>
<evidence type="ECO:0000256" key="2">
    <source>
        <dbReference type="ARBA" id="ARBA00001946"/>
    </source>
</evidence>
<dbReference type="GO" id="GO:0009229">
    <property type="term" value="P:thiamine diphosphate biosynthetic process"/>
    <property type="evidence" value="ECO:0007669"/>
    <property type="project" value="UniProtKB-UniPathway"/>
</dbReference>
<evidence type="ECO:0000313" key="13">
    <source>
        <dbReference type="Proteomes" id="UP000032430"/>
    </source>
</evidence>
<accession>A0A098G9Y3</accession>
<evidence type="ECO:0000313" key="12">
    <source>
        <dbReference type="EMBL" id="CEG58797.1"/>
    </source>
</evidence>
<keyword evidence="5 12" id="KW-0808">Transferase</keyword>
<keyword evidence="11" id="KW-0784">Thiamine biosynthesis</keyword>
<evidence type="ECO:0000256" key="10">
    <source>
        <dbReference type="ARBA" id="ARBA00022842"/>
    </source>
</evidence>
<evidence type="ECO:0000256" key="6">
    <source>
        <dbReference type="ARBA" id="ARBA00022723"/>
    </source>
</evidence>
<dbReference type="SUPFAM" id="SSF53613">
    <property type="entry name" value="Ribokinase-like"/>
    <property type="match status" value="1"/>
</dbReference>
<evidence type="ECO:0000256" key="9">
    <source>
        <dbReference type="ARBA" id="ARBA00022840"/>
    </source>
</evidence>